<dbReference type="PANTHER" id="PTHR23416">
    <property type="entry name" value="SIALIC ACID SYNTHASE-RELATED"/>
    <property type="match status" value="1"/>
</dbReference>
<evidence type="ECO:0000313" key="5">
    <source>
        <dbReference type="Proteomes" id="UP000095657"/>
    </source>
</evidence>
<dbReference type="GeneID" id="75114471"/>
<dbReference type="GO" id="GO:0008374">
    <property type="term" value="F:O-acyltransferase activity"/>
    <property type="evidence" value="ECO:0007669"/>
    <property type="project" value="TreeGrafter"/>
</dbReference>
<dbReference type="PANTHER" id="PTHR23416:SF23">
    <property type="entry name" value="ACETYLTRANSFERASE C18B11.09C-RELATED"/>
    <property type="match status" value="1"/>
</dbReference>
<dbReference type="GO" id="GO:0005829">
    <property type="term" value="C:cytosol"/>
    <property type="evidence" value="ECO:0007669"/>
    <property type="project" value="TreeGrafter"/>
</dbReference>
<reference evidence="5 6" key="1">
    <citation type="submission" date="2015-09" db="EMBL/GenBank/DDBJ databases">
        <authorList>
            <consortium name="Pathogen Informatics"/>
        </authorList>
    </citation>
    <scope>NUCLEOTIDE SEQUENCE [LARGE SCALE GENOMIC DNA]</scope>
    <source>
        <strain evidence="3 5">2789STDY5834880</strain>
        <strain evidence="4 6">2789STDY5834946</strain>
    </source>
</reference>
<dbReference type="EMBL" id="CZAI01000003">
    <property type="protein sequence ID" value="CUP16009.1"/>
    <property type="molecule type" value="Genomic_DNA"/>
</dbReference>
<evidence type="ECO:0000313" key="4">
    <source>
        <dbReference type="EMBL" id="CUQ52121.1"/>
    </source>
</evidence>
<dbReference type="EC" id="2.3.1.-" evidence="3"/>
<keyword evidence="3" id="KW-0012">Acyltransferase</keyword>
<dbReference type="STRING" id="47678.ERS852494_01646"/>
<evidence type="ECO:0000256" key="2">
    <source>
        <dbReference type="ARBA" id="ARBA00022679"/>
    </source>
</evidence>
<dbReference type="InterPro" id="IPR001451">
    <property type="entry name" value="Hexapep"/>
</dbReference>
<dbReference type="Proteomes" id="UP000095725">
    <property type="component" value="Unassembled WGS sequence"/>
</dbReference>
<dbReference type="EMBL" id="CZBL01000022">
    <property type="protein sequence ID" value="CUQ52121.1"/>
    <property type="molecule type" value="Genomic_DNA"/>
</dbReference>
<dbReference type="Proteomes" id="UP000095657">
    <property type="component" value="Unassembled WGS sequence"/>
</dbReference>
<dbReference type="CDD" id="cd04647">
    <property type="entry name" value="LbH_MAT_like"/>
    <property type="match status" value="1"/>
</dbReference>
<sequence>MFLRILNKLRRESYKLFRPILWGRSLQINGIPTIGNIKRLELGYDVSLNSDCYIQCVGGVKIDNCVTISHGVKILTSGLDTSDYPNKCICKNREHIQAPVHIGEGVWLCAGSMVMPGVTIAPKIIVAAGSVVTKNLDREGWLYAGIPAKPIKSFLK</sequence>
<dbReference type="RefSeq" id="WP_005680975.1">
    <property type="nucleotide sequence ID" value="NZ_CABMOQ010000006.1"/>
</dbReference>
<dbReference type="SUPFAM" id="SSF51161">
    <property type="entry name" value="Trimeric LpxA-like enzymes"/>
    <property type="match status" value="1"/>
</dbReference>
<dbReference type="Gene3D" id="2.160.10.10">
    <property type="entry name" value="Hexapeptide repeat proteins"/>
    <property type="match status" value="1"/>
</dbReference>
<keyword evidence="2 3" id="KW-0808">Transferase</keyword>
<evidence type="ECO:0000313" key="6">
    <source>
        <dbReference type="Proteomes" id="UP000095725"/>
    </source>
</evidence>
<comment type="similarity">
    <text evidence="1">Belongs to the transferase hexapeptide repeat family.</text>
</comment>
<proteinExistence type="inferred from homology"/>
<evidence type="ECO:0000256" key="1">
    <source>
        <dbReference type="ARBA" id="ARBA00007274"/>
    </source>
</evidence>
<dbReference type="Pfam" id="PF00132">
    <property type="entry name" value="Hexapep"/>
    <property type="match status" value="1"/>
</dbReference>
<evidence type="ECO:0000313" key="3">
    <source>
        <dbReference type="EMBL" id="CUP16009.1"/>
    </source>
</evidence>
<dbReference type="InterPro" id="IPR011004">
    <property type="entry name" value="Trimer_LpxA-like_sf"/>
</dbReference>
<protein>
    <submittedName>
        <fullName evidence="3">Putative sugar O-acetyltransferase</fullName>
        <ecNumber evidence="3">2.3.1.-</ecNumber>
    </submittedName>
</protein>
<dbReference type="InterPro" id="IPR051159">
    <property type="entry name" value="Hexapeptide_acetyltransf"/>
</dbReference>
<gene>
    <name evidence="3" type="ORF">ERS852494_01646</name>
    <name evidence="4" type="ORF">ERS852558_04118</name>
</gene>
<accession>A0A174L351</accession>
<dbReference type="AlphaFoldDB" id="A0A174L351"/>
<organism evidence="3 5">
    <name type="scientific">Bacteroides caccae</name>
    <dbReference type="NCBI Taxonomy" id="47678"/>
    <lineage>
        <taxon>Bacteria</taxon>
        <taxon>Pseudomonadati</taxon>
        <taxon>Bacteroidota</taxon>
        <taxon>Bacteroidia</taxon>
        <taxon>Bacteroidales</taxon>
        <taxon>Bacteroidaceae</taxon>
        <taxon>Bacteroides</taxon>
    </lineage>
</organism>
<name>A0A174L351_9BACE</name>